<feature type="binding site" evidence="5 6">
    <location>
        <position position="231"/>
    </location>
    <ligand>
        <name>substrate</name>
    </ligand>
</feature>
<dbReference type="InterPro" id="IPR036291">
    <property type="entry name" value="NAD(P)-bd_dom_sf"/>
</dbReference>
<dbReference type="GO" id="GO:0004013">
    <property type="term" value="F:adenosylhomocysteinase activity"/>
    <property type="evidence" value="ECO:0007669"/>
    <property type="project" value="UniProtKB-UniRule"/>
</dbReference>
<dbReference type="InterPro" id="IPR020082">
    <property type="entry name" value="S-Ado-L-homoCys_hydrolase_CS"/>
</dbReference>
<feature type="domain" description="S-adenosyl-L-homocysteine hydrolase NAD binding" evidence="10">
    <location>
        <begin position="232"/>
        <end position="394"/>
    </location>
</feature>
<dbReference type="EC" id="3.13.2.1" evidence="5"/>
<protein>
    <recommendedName>
        <fullName evidence="5">Adenosylhomocysteinase</fullName>
        <ecNumber evidence="5">3.13.2.1</ecNumber>
    </recommendedName>
    <alternativeName>
        <fullName evidence="5">S-adenosyl-L-homocysteine hydrolase</fullName>
        <shortName evidence="5">AdoHcyase</shortName>
    </alternativeName>
</protein>
<dbReference type="STRING" id="1346286.SAMN05444362_11090"/>
<dbReference type="GO" id="GO:0006730">
    <property type="term" value="P:one-carbon metabolic process"/>
    <property type="evidence" value="ECO:0007669"/>
    <property type="project" value="UniProtKB-UniRule"/>
</dbReference>
<dbReference type="PIRSF" id="PIRSF001109">
    <property type="entry name" value="Ad_hcy_hydrolase"/>
    <property type="match status" value="1"/>
</dbReference>
<comment type="function">
    <text evidence="5">May play a key role in the regulation of the intracellular concentration of adenosylhomocysteine.</text>
</comment>
<evidence type="ECO:0000256" key="8">
    <source>
        <dbReference type="RuleBase" id="RU000548"/>
    </source>
</evidence>
<accession>A0A1M5EP06</accession>
<sequence>MSIQLVPNLPYLVADINLADFGRKEIEIAEHEMPGLMALRKKYGTQKPLKGARVMGSLHMTIQTAVLIETLKELGADVRWCSCNIFSTQDHAAAAIAAAGIPVFAWKGETLEEYWWCTEQALSFPGGKGPNLIVDDGGDATLLIHMGYKAENDAKTIDRKGSNHEEQVILDTLNRILKEDNQRWHRTVADWKGVSEETTTGVHRLYQMMERGELLIPAINVNDSVTKSKFDNLYGCRESLADGIKRATDVMIAGKVAVIAGYGDVGKGCAHSMRSYGARVIVTEIDPICALQAAMEGFEVTTMEEAVKEGNIFVTTTGNKDIITIEHMKAMKDQAIVCNIGHFDNEIQVEKLISFAGIKHTNIKPQVDKYTFPAGNSIFLLAEGRLVNLGCATGHPSFVMSNSFTNQTLAQIELWQKDYTVDVYRLPKHLDEEVARLHLEQIGVKLTKLSKEQADYLGVPQEGPFKPEHYRY</sequence>
<dbReference type="Pfam" id="PF05221">
    <property type="entry name" value="AdoHcyase"/>
    <property type="match status" value="1"/>
</dbReference>
<feature type="binding site" evidence="5 7">
    <location>
        <begin position="198"/>
        <end position="200"/>
    </location>
    <ligand>
        <name>NAD(+)</name>
        <dbReference type="ChEBI" id="CHEBI:57540"/>
    </ligand>
</feature>
<evidence type="ECO:0000256" key="4">
    <source>
        <dbReference type="ARBA" id="ARBA00023027"/>
    </source>
</evidence>
<keyword evidence="4 5" id="KW-0520">NAD</keyword>
<feature type="binding site" evidence="5 6">
    <location>
        <position position="227"/>
    </location>
    <ligand>
        <name>substrate</name>
    </ligand>
</feature>
<reference evidence="12" key="1">
    <citation type="submission" date="2016-11" db="EMBL/GenBank/DDBJ databases">
        <authorList>
            <person name="Varghese N."/>
            <person name="Submissions S."/>
        </authorList>
    </citation>
    <scope>NUCLEOTIDE SEQUENCE [LARGE SCALE GENOMIC DNA]</scope>
    <source>
        <strain evidence="12">DSM 27370</strain>
    </source>
</reference>
<feature type="binding site" evidence="5 7">
    <location>
        <position position="284"/>
    </location>
    <ligand>
        <name>NAD(+)</name>
        <dbReference type="ChEBI" id="CHEBI:57540"/>
    </ligand>
</feature>
<evidence type="ECO:0000256" key="1">
    <source>
        <dbReference type="ARBA" id="ARBA00007122"/>
    </source>
</evidence>
<evidence type="ECO:0000313" key="12">
    <source>
        <dbReference type="Proteomes" id="UP000184480"/>
    </source>
</evidence>
<feature type="binding site" evidence="5 6">
    <location>
        <position position="61"/>
    </location>
    <ligand>
        <name>substrate</name>
    </ligand>
</feature>
<dbReference type="EMBL" id="FQUC01000010">
    <property type="protein sequence ID" value="SHF80762.1"/>
    <property type="molecule type" value="Genomic_DNA"/>
</dbReference>
<organism evidence="11 12">
    <name type="scientific">Dysgonomonas macrotermitis</name>
    <dbReference type="NCBI Taxonomy" id="1346286"/>
    <lineage>
        <taxon>Bacteria</taxon>
        <taxon>Pseudomonadati</taxon>
        <taxon>Bacteroidota</taxon>
        <taxon>Bacteroidia</taxon>
        <taxon>Bacteroidales</taxon>
        <taxon>Dysgonomonadaceae</taxon>
        <taxon>Dysgonomonas</taxon>
    </lineage>
</organism>
<dbReference type="SUPFAM" id="SSF51735">
    <property type="entry name" value="NAD(P)-binding Rossmann-fold domains"/>
    <property type="match status" value="1"/>
</dbReference>
<dbReference type="PANTHER" id="PTHR23420:SF0">
    <property type="entry name" value="ADENOSYLHOMOCYSTEINASE"/>
    <property type="match status" value="1"/>
</dbReference>
<dbReference type="AlphaFoldDB" id="A0A1M5EP06"/>
<evidence type="ECO:0000256" key="9">
    <source>
        <dbReference type="RuleBase" id="RU004166"/>
    </source>
</evidence>
<dbReference type="SUPFAM" id="SSF52283">
    <property type="entry name" value="Formate/glycerate dehydrogenase catalytic domain-like"/>
    <property type="match status" value="1"/>
</dbReference>
<dbReference type="HAMAP" id="MF_00563">
    <property type="entry name" value="AdoHcyase"/>
    <property type="match status" value="1"/>
</dbReference>
<dbReference type="GO" id="GO:0005829">
    <property type="term" value="C:cytosol"/>
    <property type="evidence" value="ECO:0007669"/>
    <property type="project" value="TreeGrafter"/>
</dbReference>
<keyword evidence="5" id="KW-0963">Cytoplasm</keyword>
<dbReference type="PROSITE" id="PS00738">
    <property type="entry name" value="ADOHCYASE_1"/>
    <property type="match status" value="1"/>
</dbReference>
<dbReference type="InterPro" id="IPR015878">
    <property type="entry name" value="Ado_hCys_hydrolase_NAD-bd"/>
</dbReference>
<comment type="subcellular location">
    <subcellularLocation>
        <location evidence="5">Cytoplasm</location>
    </subcellularLocation>
</comment>
<dbReference type="RefSeq" id="WP_062183712.1">
    <property type="nucleotide sequence ID" value="NZ_BBXL01000022.1"/>
</dbReference>
<feature type="binding site" evidence="7">
    <location>
        <begin position="263"/>
        <end position="268"/>
    </location>
    <ligand>
        <name>NAD(+)</name>
        <dbReference type="ChEBI" id="CHEBI:57540"/>
    </ligand>
</feature>
<dbReference type="OrthoDB" id="9802717at2"/>
<dbReference type="CDD" id="cd00401">
    <property type="entry name" value="SAHH"/>
    <property type="match status" value="1"/>
</dbReference>
<feature type="binding site" evidence="5 7">
    <location>
        <position position="388"/>
    </location>
    <ligand>
        <name>NAD(+)</name>
        <dbReference type="ChEBI" id="CHEBI:57540"/>
    </ligand>
</feature>
<comment type="cofactor">
    <cofactor evidence="5 7 8">
        <name>NAD(+)</name>
        <dbReference type="ChEBI" id="CHEBI:57540"/>
    </cofactor>
    <text evidence="5 7 8">Binds 1 NAD(+) per subunit.</text>
</comment>
<feature type="binding site" evidence="5 6">
    <location>
        <position position="136"/>
    </location>
    <ligand>
        <name>substrate</name>
    </ligand>
</feature>
<comment type="similarity">
    <text evidence="1 5 9">Belongs to the adenosylhomocysteinase family.</text>
</comment>
<dbReference type="UniPathway" id="UPA00314">
    <property type="reaction ID" value="UER00076"/>
</dbReference>
<dbReference type="Gene3D" id="3.40.50.720">
    <property type="entry name" value="NAD(P)-binding Rossmann-like Domain"/>
    <property type="match status" value="1"/>
</dbReference>
<evidence type="ECO:0000256" key="2">
    <source>
        <dbReference type="ARBA" id="ARBA00022563"/>
    </source>
</evidence>
<dbReference type="Gene3D" id="3.40.50.1480">
    <property type="entry name" value="Adenosylhomocysteinase-like"/>
    <property type="match status" value="1"/>
</dbReference>
<dbReference type="InterPro" id="IPR000043">
    <property type="entry name" value="Adenosylhomocysteinase-like"/>
</dbReference>
<evidence type="ECO:0000256" key="5">
    <source>
        <dbReference type="HAMAP-Rule" id="MF_00563"/>
    </source>
</evidence>
<feature type="binding site" evidence="7">
    <location>
        <position position="395"/>
    </location>
    <ligand>
        <name>NAD(+)</name>
        <dbReference type="ChEBI" id="CHEBI:57540"/>
    </ligand>
</feature>
<feature type="binding site" evidence="5">
    <location>
        <begin position="261"/>
        <end position="266"/>
    </location>
    <ligand>
        <name>NAD(+)</name>
        <dbReference type="ChEBI" id="CHEBI:57540"/>
    </ligand>
</feature>
<name>A0A1M5EP06_9BACT</name>
<feature type="binding site" evidence="5 6">
    <location>
        <position position="197"/>
    </location>
    <ligand>
        <name>substrate</name>
    </ligand>
</feature>
<comment type="pathway">
    <text evidence="5 8">Amino-acid biosynthesis; L-homocysteine biosynthesis; L-homocysteine from S-adenosyl-L-homocysteine: step 1/1.</text>
</comment>
<keyword evidence="12" id="KW-1185">Reference proteome</keyword>
<evidence type="ECO:0000256" key="6">
    <source>
        <dbReference type="PIRSR" id="PIRSR001109-1"/>
    </source>
</evidence>
<evidence type="ECO:0000256" key="3">
    <source>
        <dbReference type="ARBA" id="ARBA00022801"/>
    </source>
</evidence>
<dbReference type="GO" id="GO:0071269">
    <property type="term" value="P:L-homocysteine biosynthetic process"/>
    <property type="evidence" value="ECO:0007669"/>
    <property type="project" value="UniProtKB-UniRule"/>
</dbReference>
<dbReference type="PANTHER" id="PTHR23420">
    <property type="entry name" value="ADENOSYLHOMOCYSTEINASE"/>
    <property type="match status" value="1"/>
</dbReference>
<evidence type="ECO:0000259" key="10">
    <source>
        <dbReference type="SMART" id="SM00997"/>
    </source>
</evidence>
<feature type="binding site" evidence="5">
    <location>
        <position position="319"/>
    </location>
    <ligand>
        <name>NAD(+)</name>
        <dbReference type="ChEBI" id="CHEBI:57540"/>
    </ligand>
</feature>
<feature type="binding site" evidence="5 7">
    <location>
        <begin position="340"/>
        <end position="342"/>
    </location>
    <ligand>
        <name>NAD(+)</name>
        <dbReference type="ChEBI" id="CHEBI:57540"/>
    </ligand>
</feature>
<gene>
    <name evidence="5" type="primary">ahcY</name>
    <name evidence="11" type="ORF">SAMN05444362_11090</name>
</gene>
<dbReference type="Pfam" id="PF00670">
    <property type="entry name" value="AdoHcyase_NAD"/>
    <property type="match status" value="1"/>
</dbReference>
<dbReference type="GO" id="GO:0033353">
    <property type="term" value="P:S-adenosylmethionine cycle"/>
    <property type="evidence" value="ECO:0007669"/>
    <property type="project" value="TreeGrafter"/>
</dbReference>
<dbReference type="FunFam" id="3.40.50.720:FF:000004">
    <property type="entry name" value="Adenosylhomocysteinase"/>
    <property type="match status" value="1"/>
</dbReference>
<dbReference type="Proteomes" id="UP000184480">
    <property type="component" value="Unassembled WGS sequence"/>
</dbReference>
<keyword evidence="2 5" id="KW-0554">One-carbon metabolism</keyword>
<feature type="binding site" evidence="5">
    <location>
        <position position="232"/>
    </location>
    <ligand>
        <name>NAD(+)</name>
        <dbReference type="ChEBI" id="CHEBI:57540"/>
    </ligand>
</feature>
<proteinExistence type="inferred from homology"/>
<keyword evidence="3 5" id="KW-0378">Hydrolase</keyword>
<dbReference type="NCBIfam" id="NF004005">
    <property type="entry name" value="PRK05476.2-3"/>
    <property type="match status" value="1"/>
</dbReference>
<comment type="catalytic activity">
    <reaction evidence="5 8">
        <text>S-adenosyl-L-homocysteine + H2O = L-homocysteine + adenosine</text>
        <dbReference type="Rhea" id="RHEA:21708"/>
        <dbReference type="ChEBI" id="CHEBI:15377"/>
        <dbReference type="ChEBI" id="CHEBI:16335"/>
        <dbReference type="ChEBI" id="CHEBI:57856"/>
        <dbReference type="ChEBI" id="CHEBI:58199"/>
        <dbReference type="EC" id="3.13.2.1"/>
    </reaction>
</comment>
<evidence type="ECO:0000256" key="7">
    <source>
        <dbReference type="PIRSR" id="PIRSR001109-2"/>
    </source>
</evidence>
<dbReference type="NCBIfam" id="TIGR00936">
    <property type="entry name" value="ahcY"/>
    <property type="match status" value="1"/>
</dbReference>
<dbReference type="InterPro" id="IPR042172">
    <property type="entry name" value="Adenosylhomocyst_ase-like_sf"/>
</dbReference>
<dbReference type="SMART" id="SM00996">
    <property type="entry name" value="AdoHcyase"/>
    <property type="match status" value="1"/>
</dbReference>
<dbReference type="PROSITE" id="PS00739">
    <property type="entry name" value="ADOHCYASE_2"/>
    <property type="match status" value="1"/>
</dbReference>
<dbReference type="SMART" id="SM00997">
    <property type="entry name" value="AdoHcyase_NAD"/>
    <property type="match status" value="1"/>
</dbReference>
<evidence type="ECO:0000313" key="11">
    <source>
        <dbReference type="EMBL" id="SHF80762.1"/>
    </source>
</evidence>